<dbReference type="PROSITE" id="PS50968">
    <property type="entry name" value="BIOTINYL_LIPOYL"/>
    <property type="match status" value="1"/>
</dbReference>
<dbReference type="InterPro" id="IPR045257">
    <property type="entry name" value="E2/Pdx1"/>
</dbReference>
<name>A0A8R7QTA8_TRIUA</name>
<reference evidence="4" key="3">
    <citation type="submission" date="2022-06" db="UniProtKB">
        <authorList>
            <consortium name="EnsemblPlants"/>
        </authorList>
    </citation>
    <scope>IDENTIFICATION</scope>
</reference>
<feature type="domain" description="Lipoyl-binding" evidence="3">
    <location>
        <begin position="1"/>
        <end position="73"/>
    </location>
</feature>
<dbReference type="EnsemblPlants" id="TuG1812G0700000145.01.T01">
    <property type="protein sequence ID" value="TuG1812G0700000145.01.T01"/>
    <property type="gene ID" value="TuG1812G0700000145.01"/>
</dbReference>
<dbReference type="Pfam" id="PF00364">
    <property type="entry name" value="Biotin_lipoyl"/>
    <property type="match status" value="1"/>
</dbReference>
<evidence type="ECO:0000256" key="1">
    <source>
        <dbReference type="ARBA" id="ARBA00022823"/>
    </source>
</evidence>
<dbReference type="GO" id="GO:0045254">
    <property type="term" value="C:pyruvate dehydrogenase complex"/>
    <property type="evidence" value="ECO:0007669"/>
    <property type="project" value="InterPro"/>
</dbReference>
<dbReference type="GO" id="GO:0004742">
    <property type="term" value="F:dihydrolipoyllysine-residue acetyltransferase activity"/>
    <property type="evidence" value="ECO:0007669"/>
    <property type="project" value="TreeGrafter"/>
</dbReference>
<dbReference type="CDD" id="cd06849">
    <property type="entry name" value="lipoyl_domain"/>
    <property type="match status" value="1"/>
</dbReference>
<evidence type="ECO:0000313" key="4">
    <source>
        <dbReference type="EnsemblPlants" id="TuG1812G0700000145.01.T01"/>
    </source>
</evidence>
<dbReference type="InterPro" id="IPR000089">
    <property type="entry name" value="Biotin_lipoyl"/>
</dbReference>
<dbReference type="PANTHER" id="PTHR23151">
    <property type="entry name" value="DIHYDROLIPOAMIDE ACETYL/SUCCINYL-TRANSFERASE-RELATED"/>
    <property type="match status" value="1"/>
</dbReference>
<keyword evidence="5" id="KW-1185">Reference proteome</keyword>
<dbReference type="InterPro" id="IPR011053">
    <property type="entry name" value="Single_hybrid_motif"/>
</dbReference>
<dbReference type="Gramene" id="TuG1812G0700000145.01.T01">
    <property type="protein sequence ID" value="TuG1812G0700000145.01.T01"/>
    <property type="gene ID" value="TuG1812G0700000145.01"/>
</dbReference>
<dbReference type="Gene3D" id="2.40.50.100">
    <property type="match status" value="1"/>
</dbReference>
<keyword evidence="1" id="KW-0450">Lipoyl</keyword>
<dbReference type="FunFam" id="2.40.50.100:FF:000010">
    <property type="entry name" value="Acetyltransferase component of pyruvate dehydrogenase complex"/>
    <property type="match status" value="1"/>
</dbReference>
<protein>
    <recommendedName>
        <fullName evidence="3">Lipoyl-binding domain-containing protein</fullName>
    </recommendedName>
</protein>
<evidence type="ECO:0000259" key="3">
    <source>
        <dbReference type="PROSITE" id="PS50968"/>
    </source>
</evidence>
<accession>A0A8R7QTA8</accession>
<dbReference type="GO" id="GO:0006086">
    <property type="term" value="P:pyruvate decarboxylation to acetyl-CoA"/>
    <property type="evidence" value="ECO:0007669"/>
    <property type="project" value="InterPro"/>
</dbReference>
<dbReference type="AlphaFoldDB" id="A0A8R7QTA8"/>
<reference evidence="4" key="2">
    <citation type="submission" date="2018-03" db="EMBL/GenBank/DDBJ databases">
        <title>The Triticum urartu genome reveals the dynamic nature of wheat genome evolution.</title>
        <authorList>
            <person name="Ling H."/>
            <person name="Ma B."/>
            <person name="Shi X."/>
            <person name="Liu H."/>
            <person name="Dong L."/>
            <person name="Sun H."/>
            <person name="Cao Y."/>
            <person name="Gao Q."/>
            <person name="Zheng S."/>
            <person name="Li Y."/>
            <person name="Yu Y."/>
            <person name="Du H."/>
            <person name="Qi M."/>
            <person name="Li Y."/>
            <person name="Yu H."/>
            <person name="Cui Y."/>
            <person name="Wang N."/>
            <person name="Chen C."/>
            <person name="Wu H."/>
            <person name="Zhao Y."/>
            <person name="Zhang J."/>
            <person name="Li Y."/>
            <person name="Zhou W."/>
            <person name="Zhang B."/>
            <person name="Hu W."/>
            <person name="Eijk M."/>
            <person name="Tang J."/>
            <person name="Witsenboer H."/>
            <person name="Zhao S."/>
            <person name="Li Z."/>
            <person name="Zhang A."/>
            <person name="Wang D."/>
            <person name="Liang C."/>
        </authorList>
    </citation>
    <scope>NUCLEOTIDE SEQUENCE [LARGE SCALE GENOMIC DNA]</scope>
    <source>
        <strain evidence="4">cv. G1812</strain>
    </source>
</reference>
<evidence type="ECO:0000256" key="2">
    <source>
        <dbReference type="ARBA" id="ARBA00022946"/>
    </source>
</evidence>
<evidence type="ECO:0000313" key="5">
    <source>
        <dbReference type="Proteomes" id="UP000015106"/>
    </source>
</evidence>
<proteinExistence type="predicted"/>
<sequence>MPSLSPTMTGGNIARWLKKEGDKVSPGEVLCEVETDKATVEMECMEEGYLAKIVCGDGAKEIKVGEVHICIIKEIHIDRSFSGSSIGCRFKYRKPY</sequence>
<dbReference type="SUPFAM" id="SSF51230">
    <property type="entry name" value="Single hybrid motif"/>
    <property type="match status" value="1"/>
</dbReference>
<reference evidence="5" key="1">
    <citation type="journal article" date="2013" name="Nature">
        <title>Draft genome of the wheat A-genome progenitor Triticum urartu.</title>
        <authorList>
            <person name="Ling H.Q."/>
            <person name="Zhao S."/>
            <person name="Liu D."/>
            <person name="Wang J."/>
            <person name="Sun H."/>
            <person name="Zhang C."/>
            <person name="Fan H."/>
            <person name="Li D."/>
            <person name="Dong L."/>
            <person name="Tao Y."/>
            <person name="Gao C."/>
            <person name="Wu H."/>
            <person name="Li Y."/>
            <person name="Cui Y."/>
            <person name="Guo X."/>
            <person name="Zheng S."/>
            <person name="Wang B."/>
            <person name="Yu K."/>
            <person name="Liang Q."/>
            <person name="Yang W."/>
            <person name="Lou X."/>
            <person name="Chen J."/>
            <person name="Feng M."/>
            <person name="Jian J."/>
            <person name="Zhang X."/>
            <person name="Luo G."/>
            <person name="Jiang Y."/>
            <person name="Liu J."/>
            <person name="Wang Z."/>
            <person name="Sha Y."/>
            <person name="Zhang B."/>
            <person name="Wu H."/>
            <person name="Tang D."/>
            <person name="Shen Q."/>
            <person name="Xue P."/>
            <person name="Zou S."/>
            <person name="Wang X."/>
            <person name="Liu X."/>
            <person name="Wang F."/>
            <person name="Yang Y."/>
            <person name="An X."/>
            <person name="Dong Z."/>
            <person name="Zhang K."/>
            <person name="Zhang X."/>
            <person name="Luo M.C."/>
            <person name="Dvorak J."/>
            <person name="Tong Y."/>
            <person name="Wang J."/>
            <person name="Yang H."/>
            <person name="Li Z."/>
            <person name="Wang D."/>
            <person name="Zhang A."/>
            <person name="Wang J."/>
        </authorList>
    </citation>
    <scope>NUCLEOTIDE SEQUENCE</scope>
    <source>
        <strain evidence="5">cv. G1812</strain>
    </source>
</reference>
<dbReference type="Proteomes" id="UP000015106">
    <property type="component" value="Chromosome 7"/>
</dbReference>
<organism evidence="4 5">
    <name type="scientific">Triticum urartu</name>
    <name type="common">Red wild einkorn</name>
    <name type="synonym">Crithodium urartu</name>
    <dbReference type="NCBI Taxonomy" id="4572"/>
    <lineage>
        <taxon>Eukaryota</taxon>
        <taxon>Viridiplantae</taxon>
        <taxon>Streptophyta</taxon>
        <taxon>Embryophyta</taxon>
        <taxon>Tracheophyta</taxon>
        <taxon>Spermatophyta</taxon>
        <taxon>Magnoliopsida</taxon>
        <taxon>Liliopsida</taxon>
        <taxon>Poales</taxon>
        <taxon>Poaceae</taxon>
        <taxon>BOP clade</taxon>
        <taxon>Pooideae</taxon>
        <taxon>Triticodae</taxon>
        <taxon>Triticeae</taxon>
        <taxon>Triticinae</taxon>
        <taxon>Triticum</taxon>
    </lineage>
</organism>
<dbReference type="PROSITE" id="PS00189">
    <property type="entry name" value="LIPOYL"/>
    <property type="match status" value="1"/>
</dbReference>
<dbReference type="PANTHER" id="PTHR23151:SF90">
    <property type="entry name" value="DIHYDROLIPOYLLYSINE-RESIDUE ACETYLTRANSFERASE COMPONENT OF PYRUVATE DEHYDROGENASE COMPLEX, MITOCHONDRIAL-RELATED"/>
    <property type="match status" value="1"/>
</dbReference>
<dbReference type="InterPro" id="IPR003016">
    <property type="entry name" value="2-oxoA_DH_lipoyl-BS"/>
</dbReference>
<keyword evidence="2" id="KW-0809">Transit peptide</keyword>